<dbReference type="GO" id="GO:0004497">
    <property type="term" value="F:monooxygenase activity"/>
    <property type="evidence" value="ECO:0007669"/>
    <property type="project" value="TreeGrafter"/>
</dbReference>
<reference evidence="2" key="1">
    <citation type="journal article" date="2021" name="Nat. Commun.">
        <title>Genetic determinants of endophytism in the Arabidopsis root mycobiome.</title>
        <authorList>
            <person name="Mesny F."/>
            <person name="Miyauchi S."/>
            <person name="Thiergart T."/>
            <person name="Pickel B."/>
            <person name="Atanasova L."/>
            <person name="Karlsson M."/>
            <person name="Huettel B."/>
            <person name="Barry K.W."/>
            <person name="Haridas S."/>
            <person name="Chen C."/>
            <person name="Bauer D."/>
            <person name="Andreopoulos W."/>
            <person name="Pangilinan J."/>
            <person name="LaButti K."/>
            <person name="Riley R."/>
            <person name="Lipzen A."/>
            <person name="Clum A."/>
            <person name="Drula E."/>
            <person name="Henrissat B."/>
            <person name="Kohler A."/>
            <person name="Grigoriev I.V."/>
            <person name="Martin F.M."/>
            <person name="Hacquard S."/>
        </authorList>
    </citation>
    <scope>NUCLEOTIDE SEQUENCE</scope>
    <source>
        <strain evidence="2">MPI-CAGE-AT-0147</strain>
    </source>
</reference>
<proteinExistence type="inferred from homology"/>
<comment type="similarity">
    <text evidence="1">Belongs to the caleosin family.</text>
</comment>
<dbReference type="InterPro" id="IPR007736">
    <property type="entry name" value="Caleosin-related"/>
</dbReference>
<dbReference type="PANTHER" id="PTHR31495:SF0">
    <property type="entry name" value="BINDING PROTEIN CALEOSIN, PUTATIVE (AFU_ORTHOLOGUE AFUA_5G13750)-RELATED"/>
    <property type="match status" value="1"/>
</dbReference>
<organism evidence="2 3">
    <name type="scientific">Dactylonectria macrodidyma</name>
    <dbReference type="NCBI Taxonomy" id="307937"/>
    <lineage>
        <taxon>Eukaryota</taxon>
        <taxon>Fungi</taxon>
        <taxon>Dikarya</taxon>
        <taxon>Ascomycota</taxon>
        <taxon>Pezizomycotina</taxon>
        <taxon>Sordariomycetes</taxon>
        <taxon>Hypocreomycetidae</taxon>
        <taxon>Hypocreales</taxon>
        <taxon>Nectriaceae</taxon>
        <taxon>Dactylonectria</taxon>
    </lineage>
</organism>
<evidence type="ECO:0000313" key="3">
    <source>
        <dbReference type="Proteomes" id="UP000738349"/>
    </source>
</evidence>
<dbReference type="Pfam" id="PF05042">
    <property type="entry name" value="Caleosin"/>
    <property type="match status" value="1"/>
</dbReference>
<evidence type="ECO:0000256" key="1">
    <source>
        <dbReference type="ARBA" id="ARBA00006765"/>
    </source>
</evidence>
<sequence length="142" mass="15966">MDQKPQSKVLVCTSVPAVPVTEKREPFWQPDEKGRDGIIWPSDTFKGFCTLGYGVLLGAEGRFIPQKLKGMCSTYASGKDSLNGWVFCNLLKGQRFIADRIGWGAAMFEWIATHIHLSPEDVEKKKQVFRGIYDEKSLLCHG</sequence>
<keyword evidence="3" id="KW-1185">Reference proteome</keyword>
<dbReference type="Proteomes" id="UP000738349">
    <property type="component" value="Unassembled WGS sequence"/>
</dbReference>
<name>A0A9P9FVX1_9HYPO</name>
<comment type="caution">
    <text evidence="2">The sequence shown here is derived from an EMBL/GenBank/DDBJ whole genome shotgun (WGS) entry which is preliminary data.</text>
</comment>
<dbReference type="AlphaFoldDB" id="A0A9P9FVX1"/>
<dbReference type="GO" id="GO:0005509">
    <property type="term" value="F:calcium ion binding"/>
    <property type="evidence" value="ECO:0007669"/>
    <property type="project" value="TreeGrafter"/>
</dbReference>
<dbReference type="EMBL" id="JAGMUV010000001">
    <property type="protein sequence ID" value="KAH7177016.1"/>
    <property type="molecule type" value="Genomic_DNA"/>
</dbReference>
<gene>
    <name evidence="2" type="ORF">EDB81DRAFT_836840</name>
</gene>
<protein>
    <submittedName>
        <fullName evidence="2">Uncharacterized protein</fullName>
    </submittedName>
</protein>
<accession>A0A9P9FVX1</accession>
<dbReference type="PANTHER" id="PTHR31495">
    <property type="entry name" value="PEROXYGENASE 3-RELATED"/>
    <property type="match status" value="1"/>
</dbReference>
<dbReference type="OrthoDB" id="640742at2759"/>
<evidence type="ECO:0000313" key="2">
    <source>
        <dbReference type="EMBL" id="KAH7177016.1"/>
    </source>
</evidence>